<keyword evidence="5" id="KW-1185">Reference proteome</keyword>
<sequence>MSTTLATAVTAEIIIKKSRFIGHVIPVSNRATAMLLIQEFKQQHPEARHVCWALRAGGESGMSDDGEPSGTAGRPMMQVLQHKHLDSVLAVVIRYFGGIKLGAGGLTRAYTDAIASPLLAAEYIEQIRYEHCQLALPFADENKVRHYLQQHGGDITKLDYTEHEVILSLSIQASDYQAALTQLHQLCRGQTRLLDIEFESI</sequence>
<dbReference type="InterPro" id="IPR001498">
    <property type="entry name" value="Impact_N"/>
</dbReference>
<evidence type="ECO:0000259" key="2">
    <source>
        <dbReference type="Pfam" id="PF01205"/>
    </source>
</evidence>
<dbReference type="InterPro" id="IPR036956">
    <property type="entry name" value="Impact_N_sf"/>
</dbReference>
<dbReference type="Proteomes" id="UP000825679">
    <property type="component" value="Chromosome"/>
</dbReference>
<dbReference type="InterPro" id="IPR020569">
    <property type="entry name" value="UPF0029_Impact_CS"/>
</dbReference>
<name>A0ABX8Z731_9NEIS</name>
<protein>
    <submittedName>
        <fullName evidence="4">IMPACT family protein</fullName>
    </submittedName>
</protein>
<dbReference type="PANTHER" id="PTHR16301">
    <property type="entry name" value="IMPACT-RELATED"/>
    <property type="match status" value="1"/>
</dbReference>
<organism evidence="4 5">
    <name type="scientific">Deefgea tanakiae</name>
    <dbReference type="NCBI Taxonomy" id="2865840"/>
    <lineage>
        <taxon>Bacteria</taxon>
        <taxon>Pseudomonadati</taxon>
        <taxon>Pseudomonadota</taxon>
        <taxon>Betaproteobacteria</taxon>
        <taxon>Neisseriales</taxon>
        <taxon>Chitinibacteraceae</taxon>
        <taxon>Deefgea</taxon>
    </lineage>
</organism>
<dbReference type="InterPro" id="IPR035647">
    <property type="entry name" value="EFG_III/V"/>
</dbReference>
<dbReference type="PANTHER" id="PTHR16301:SF20">
    <property type="entry name" value="IMPACT FAMILY MEMBER YIGZ"/>
    <property type="match status" value="1"/>
</dbReference>
<comment type="similarity">
    <text evidence="1">Belongs to the IMPACT family.</text>
</comment>
<gene>
    <name evidence="4" type="ORF">K4H28_02940</name>
</gene>
<dbReference type="InterPro" id="IPR020568">
    <property type="entry name" value="Ribosomal_Su5_D2-typ_SF"/>
</dbReference>
<evidence type="ECO:0000259" key="3">
    <source>
        <dbReference type="Pfam" id="PF09186"/>
    </source>
</evidence>
<dbReference type="RefSeq" id="WP_221006920.1">
    <property type="nucleotide sequence ID" value="NZ_CP081150.1"/>
</dbReference>
<reference evidence="4 5" key="1">
    <citation type="submission" date="2021-08" db="EMBL/GenBank/DDBJ databases">
        <title>complete genome sequencing of Deefgea sp. D25.</title>
        <authorList>
            <person name="Bae J.-W."/>
            <person name="Gim D.-H."/>
        </authorList>
    </citation>
    <scope>NUCLEOTIDE SEQUENCE [LARGE SCALE GENOMIC DNA]</scope>
    <source>
        <strain evidence="4 5">D25</strain>
    </source>
</reference>
<feature type="domain" description="Impact N-terminal" evidence="2">
    <location>
        <begin position="16"/>
        <end position="115"/>
    </location>
</feature>
<dbReference type="InterPro" id="IPR015269">
    <property type="entry name" value="UPF0029_Impact_C"/>
</dbReference>
<dbReference type="SUPFAM" id="SSF54980">
    <property type="entry name" value="EF-G C-terminal domain-like"/>
    <property type="match status" value="1"/>
</dbReference>
<proteinExistence type="inferred from homology"/>
<evidence type="ECO:0000256" key="1">
    <source>
        <dbReference type="ARBA" id="ARBA00007665"/>
    </source>
</evidence>
<evidence type="ECO:0000313" key="4">
    <source>
        <dbReference type="EMBL" id="QZA78391.1"/>
    </source>
</evidence>
<feature type="domain" description="UPF0029" evidence="3">
    <location>
        <begin position="134"/>
        <end position="190"/>
    </location>
</feature>
<evidence type="ECO:0000313" key="5">
    <source>
        <dbReference type="Proteomes" id="UP000825679"/>
    </source>
</evidence>
<dbReference type="EMBL" id="CP081150">
    <property type="protein sequence ID" value="QZA78391.1"/>
    <property type="molecule type" value="Genomic_DNA"/>
</dbReference>
<dbReference type="Gene3D" id="3.30.230.30">
    <property type="entry name" value="Impact, N-terminal domain"/>
    <property type="match status" value="1"/>
</dbReference>
<dbReference type="Pfam" id="PF09186">
    <property type="entry name" value="DUF1949"/>
    <property type="match status" value="1"/>
</dbReference>
<dbReference type="Pfam" id="PF01205">
    <property type="entry name" value="Impact_N"/>
    <property type="match status" value="1"/>
</dbReference>
<dbReference type="InterPro" id="IPR023582">
    <property type="entry name" value="Impact"/>
</dbReference>
<dbReference type="Gene3D" id="3.30.70.240">
    <property type="match status" value="1"/>
</dbReference>
<dbReference type="PROSITE" id="PS00910">
    <property type="entry name" value="UPF0029"/>
    <property type="match status" value="1"/>
</dbReference>
<dbReference type="SUPFAM" id="SSF54211">
    <property type="entry name" value="Ribosomal protein S5 domain 2-like"/>
    <property type="match status" value="1"/>
</dbReference>
<accession>A0ABX8Z731</accession>